<sequence>MKVLFNIVKRQEHKACGYDGRVLRTSLCPMGRVDKTMNNKKTLFTVIAHTHRLLAHTPTRLNSNYFLIATKPLKSNTYSEATTQYIFCPSATGSIEATG</sequence>
<organism evidence="1 2">
    <name type="scientific">Legionella lansingensis</name>
    <dbReference type="NCBI Taxonomy" id="45067"/>
    <lineage>
        <taxon>Bacteria</taxon>
        <taxon>Pseudomonadati</taxon>
        <taxon>Pseudomonadota</taxon>
        <taxon>Gammaproteobacteria</taxon>
        <taxon>Legionellales</taxon>
        <taxon>Legionellaceae</taxon>
        <taxon>Legionella</taxon>
    </lineage>
</organism>
<feature type="non-terminal residue" evidence="1">
    <location>
        <position position="99"/>
    </location>
</feature>
<proteinExistence type="predicted"/>
<keyword evidence="2" id="KW-1185">Reference proteome</keyword>
<dbReference type="RefSeq" id="WP_028374077.1">
    <property type="nucleotide sequence ID" value="NZ_LNYI01000019.1"/>
</dbReference>
<dbReference type="Proteomes" id="UP000054869">
    <property type="component" value="Unassembled WGS sequence"/>
</dbReference>
<dbReference type="OrthoDB" id="5889367at2"/>
<dbReference type="AlphaFoldDB" id="A0A0W0VT25"/>
<comment type="caution">
    <text evidence="1">The sequence shown here is derived from an EMBL/GenBank/DDBJ whole genome shotgun (WGS) entry which is preliminary data.</text>
</comment>
<protein>
    <submittedName>
        <fullName evidence="1">Uncharacterized protein</fullName>
    </submittedName>
</protein>
<accession>A0A0W0VT25</accession>
<dbReference type="EMBL" id="LNYI01000019">
    <property type="protein sequence ID" value="KTD22985.1"/>
    <property type="molecule type" value="Genomic_DNA"/>
</dbReference>
<gene>
    <name evidence="1" type="ORF">Llan_0967</name>
</gene>
<name>A0A0W0VT25_9GAMM</name>
<evidence type="ECO:0000313" key="1">
    <source>
        <dbReference type="EMBL" id="KTD22985.1"/>
    </source>
</evidence>
<evidence type="ECO:0000313" key="2">
    <source>
        <dbReference type="Proteomes" id="UP000054869"/>
    </source>
</evidence>
<reference evidence="1 2" key="1">
    <citation type="submission" date="2015-11" db="EMBL/GenBank/DDBJ databases">
        <title>Genomic analysis of 38 Legionella species identifies large and diverse effector repertoires.</title>
        <authorList>
            <person name="Burstein D."/>
            <person name="Amaro F."/>
            <person name="Zusman T."/>
            <person name="Lifshitz Z."/>
            <person name="Cohen O."/>
            <person name="Gilbert J.A."/>
            <person name="Pupko T."/>
            <person name="Shuman H.A."/>
            <person name="Segal G."/>
        </authorList>
    </citation>
    <scope>NUCLEOTIDE SEQUENCE [LARGE SCALE GENOMIC DNA]</scope>
    <source>
        <strain evidence="1 2">ATCC 49751</strain>
    </source>
</reference>